<keyword evidence="1" id="KW-1133">Transmembrane helix</keyword>
<keyword evidence="1" id="KW-0812">Transmembrane</keyword>
<dbReference type="Proteomes" id="UP001500326">
    <property type="component" value="Unassembled WGS sequence"/>
</dbReference>
<organism evidence="2 3">
    <name type="scientific">Microbacterium pumilum</name>
    <dbReference type="NCBI Taxonomy" id="344165"/>
    <lineage>
        <taxon>Bacteria</taxon>
        <taxon>Bacillati</taxon>
        <taxon>Actinomycetota</taxon>
        <taxon>Actinomycetes</taxon>
        <taxon>Micrococcales</taxon>
        <taxon>Microbacteriaceae</taxon>
        <taxon>Microbacterium</taxon>
    </lineage>
</organism>
<gene>
    <name evidence="2" type="ORF">GCM10009777_16350</name>
</gene>
<dbReference type="EMBL" id="BAAAOH010000001">
    <property type="protein sequence ID" value="GAA1983236.1"/>
    <property type="molecule type" value="Genomic_DNA"/>
</dbReference>
<evidence type="ECO:0000256" key="1">
    <source>
        <dbReference type="SAM" id="Phobius"/>
    </source>
</evidence>
<feature type="transmembrane region" description="Helical" evidence="1">
    <location>
        <begin position="38"/>
        <end position="62"/>
    </location>
</feature>
<evidence type="ECO:0000313" key="2">
    <source>
        <dbReference type="EMBL" id="GAA1983236.1"/>
    </source>
</evidence>
<keyword evidence="1" id="KW-0472">Membrane</keyword>
<protein>
    <submittedName>
        <fullName evidence="2">Uncharacterized protein</fullName>
    </submittedName>
</protein>
<evidence type="ECO:0000313" key="3">
    <source>
        <dbReference type="Proteomes" id="UP001500326"/>
    </source>
</evidence>
<keyword evidence="3" id="KW-1185">Reference proteome</keyword>
<comment type="caution">
    <text evidence="2">The sequence shown here is derived from an EMBL/GenBank/DDBJ whole genome shotgun (WGS) entry which is preliminary data.</text>
</comment>
<feature type="transmembrane region" description="Helical" evidence="1">
    <location>
        <begin position="7"/>
        <end position="26"/>
    </location>
</feature>
<reference evidence="2 3" key="1">
    <citation type="journal article" date="2019" name="Int. J. Syst. Evol. Microbiol.">
        <title>The Global Catalogue of Microorganisms (GCM) 10K type strain sequencing project: providing services to taxonomists for standard genome sequencing and annotation.</title>
        <authorList>
            <consortium name="The Broad Institute Genomics Platform"/>
            <consortium name="The Broad Institute Genome Sequencing Center for Infectious Disease"/>
            <person name="Wu L."/>
            <person name="Ma J."/>
        </authorList>
    </citation>
    <scope>NUCLEOTIDE SEQUENCE [LARGE SCALE GENOMIC DNA]</scope>
    <source>
        <strain evidence="2 3">JCM 14902</strain>
    </source>
</reference>
<dbReference type="RefSeq" id="WP_344060275.1">
    <property type="nucleotide sequence ID" value="NZ_BAAAOH010000001.1"/>
</dbReference>
<sequence>MKRIWPFLVPGVILSAIGLVWTLQGLDVLRGSAMSGSSLWATIGPIVLLIGVALIAVAIVVARRRGSRPGGD</sequence>
<name>A0ABN2SAC8_9MICO</name>
<proteinExistence type="predicted"/>
<accession>A0ABN2SAC8</accession>